<organism evidence="1 2">
    <name type="scientific">Sphagnum magellanicum</name>
    <dbReference type="NCBI Taxonomy" id="128215"/>
    <lineage>
        <taxon>Eukaryota</taxon>
        <taxon>Viridiplantae</taxon>
        <taxon>Streptophyta</taxon>
        <taxon>Embryophyta</taxon>
        <taxon>Bryophyta</taxon>
        <taxon>Sphagnophytina</taxon>
        <taxon>Sphagnopsida</taxon>
        <taxon>Sphagnales</taxon>
        <taxon>Sphagnaceae</taxon>
        <taxon>Sphagnum</taxon>
    </lineage>
</organism>
<evidence type="ECO:0000313" key="1">
    <source>
        <dbReference type="EMBL" id="KAH9557299.1"/>
    </source>
</evidence>
<gene>
    <name evidence="1" type="ORF">CY35_07G079300</name>
</gene>
<keyword evidence="2" id="KW-1185">Reference proteome</keyword>
<dbReference type="Proteomes" id="UP000828922">
    <property type="component" value="Linkage Group LG07"/>
</dbReference>
<comment type="caution">
    <text evidence="1">The sequence shown here is derived from an EMBL/GenBank/DDBJ whole genome shotgun (WGS) entry which is preliminary data.</text>
</comment>
<sequence length="399" mass="43408">MATVWQHKNCHLVQDDAAQAPKLAHCPTLMNAQAELCNPSTGHTVENSPSFYNSWGSLDSKDMKWQQLRSSAQHHYYHSESFGFKEVLGSHFKSAGLQALAVECSNVKDGSAGYIGVAPEYASSAELELEWQLIADPKLKSGRPAAFQAAEANECVIEEDMIHPIDDDKAARDDKEEVHATREEMMAKRLRESRELFLNPTIKIMHSGMMCCGVQCNEIVEESIERRYISKSEKTLPVSPGAMLAKSSQVKSGASWRTANKEALATLVVQKGAEHLENCDLPTPQLKHVLKSPLESCNVIDKTTLEISGSMDQSAILQAGEPTLLESLKLPASTISSTNFSPNPSPCYLTKNSQPFAIPTIPIHLLLIMAAIASAVLITETETGVVVGEVPLAVTLGKG</sequence>
<protein>
    <submittedName>
        <fullName evidence="1">Uncharacterized protein</fullName>
    </submittedName>
</protein>
<name>A0ACB8HM43_9BRYO</name>
<dbReference type="EMBL" id="CM038913">
    <property type="protein sequence ID" value="KAH9557299.1"/>
    <property type="molecule type" value="Genomic_DNA"/>
</dbReference>
<reference evidence="2" key="1">
    <citation type="journal article" date="2022" name="New Phytol.">
        <title>Phylogenomic structure and speciation in an emerging model: the Sphagnum magellanicum complex (Bryophyta).</title>
        <authorList>
            <person name="Shaw A.J."/>
            <person name="Piatkowski B."/>
            <person name="Duffy A.M."/>
            <person name="Aguero B."/>
            <person name="Imwattana K."/>
            <person name="Nieto-Lugilde M."/>
            <person name="Healey A."/>
            <person name="Weston D.J."/>
            <person name="Patel M.N."/>
            <person name="Schmutz J."/>
            <person name="Grimwood J."/>
            <person name="Yavitt J.B."/>
            <person name="Hassel K."/>
            <person name="Stenoien H.K."/>
            <person name="Flatberg K.I."/>
            <person name="Bickford C.P."/>
            <person name="Hicks K.A."/>
        </authorList>
    </citation>
    <scope>NUCLEOTIDE SEQUENCE [LARGE SCALE GENOMIC DNA]</scope>
</reference>
<proteinExistence type="predicted"/>
<accession>A0ACB8HM43</accession>
<evidence type="ECO:0000313" key="2">
    <source>
        <dbReference type="Proteomes" id="UP000828922"/>
    </source>
</evidence>